<proteinExistence type="predicted"/>
<feature type="signal peptide" evidence="3">
    <location>
        <begin position="1"/>
        <end position="24"/>
    </location>
</feature>
<protein>
    <submittedName>
        <fullName evidence="4">Uncharacterized protein</fullName>
    </submittedName>
</protein>
<name>A0A6I6K1T7_9BACT</name>
<dbReference type="KEGG" id="mcos:GM418_27995"/>
<reference evidence="4 5" key="1">
    <citation type="submission" date="2019-11" db="EMBL/GenBank/DDBJ databases">
        <authorList>
            <person name="Zheng R.K."/>
            <person name="Sun C.M."/>
        </authorList>
    </citation>
    <scope>NUCLEOTIDE SEQUENCE [LARGE SCALE GENOMIC DNA]</scope>
    <source>
        <strain evidence="4 5">WC007</strain>
    </source>
</reference>
<keyword evidence="2" id="KW-0812">Transmembrane</keyword>
<accession>A0A6I6K1T7</accession>
<keyword evidence="1" id="KW-0175">Coiled coil</keyword>
<feature type="chain" id="PRO_5026356826" evidence="3">
    <location>
        <begin position="25"/>
        <end position="124"/>
    </location>
</feature>
<dbReference type="EMBL" id="CP046401">
    <property type="protein sequence ID" value="QGY47370.1"/>
    <property type="molecule type" value="Genomic_DNA"/>
</dbReference>
<keyword evidence="2" id="KW-1133">Transmembrane helix</keyword>
<keyword evidence="5" id="KW-1185">Reference proteome</keyword>
<evidence type="ECO:0000256" key="3">
    <source>
        <dbReference type="SAM" id="SignalP"/>
    </source>
</evidence>
<evidence type="ECO:0000256" key="2">
    <source>
        <dbReference type="SAM" id="Phobius"/>
    </source>
</evidence>
<feature type="coiled-coil region" evidence="1">
    <location>
        <begin position="59"/>
        <end position="86"/>
    </location>
</feature>
<evidence type="ECO:0000256" key="1">
    <source>
        <dbReference type="SAM" id="Coils"/>
    </source>
</evidence>
<gene>
    <name evidence="4" type="ORF">GM418_27995</name>
</gene>
<evidence type="ECO:0000313" key="4">
    <source>
        <dbReference type="EMBL" id="QGY47370.1"/>
    </source>
</evidence>
<evidence type="ECO:0000313" key="5">
    <source>
        <dbReference type="Proteomes" id="UP000428260"/>
    </source>
</evidence>
<feature type="transmembrane region" description="Helical" evidence="2">
    <location>
        <begin position="104"/>
        <end position="123"/>
    </location>
</feature>
<dbReference type="RefSeq" id="WP_158871175.1">
    <property type="nucleotide sequence ID" value="NZ_CP046401.1"/>
</dbReference>
<sequence>MKKIVFYFFAASFLLLAGAPQLWANEDAKSSKTGTVVSEMAEVNEMVDRLNEIKEMNFKEMTSIEKKELRKEVRSIRRDLKAIAKSDSASEAQSAAEAAAAERGGFYISTGAAIIIVLLLILLL</sequence>
<dbReference type="Proteomes" id="UP000428260">
    <property type="component" value="Chromosome"/>
</dbReference>
<organism evidence="4 5">
    <name type="scientific">Maribellus comscasis</name>
    <dbReference type="NCBI Taxonomy" id="2681766"/>
    <lineage>
        <taxon>Bacteria</taxon>
        <taxon>Pseudomonadati</taxon>
        <taxon>Bacteroidota</taxon>
        <taxon>Bacteroidia</taxon>
        <taxon>Marinilabiliales</taxon>
        <taxon>Prolixibacteraceae</taxon>
        <taxon>Maribellus</taxon>
    </lineage>
</organism>
<keyword evidence="2" id="KW-0472">Membrane</keyword>
<keyword evidence="3" id="KW-0732">Signal</keyword>
<dbReference type="AlphaFoldDB" id="A0A6I6K1T7"/>